<dbReference type="PANTHER" id="PTHR43591">
    <property type="entry name" value="METHYLTRANSFERASE"/>
    <property type="match status" value="1"/>
</dbReference>
<reference evidence="2" key="1">
    <citation type="submission" date="2015-01" db="EMBL/GenBank/DDBJ databases">
        <title>The Genome Sequence of Cladophialophora bantiana CBS 173.52.</title>
        <authorList>
            <consortium name="The Broad Institute Genomics Platform"/>
            <person name="Cuomo C."/>
            <person name="de Hoog S."/>
            <person name="Gorbushina A."/>
            <person name="Stielow B."/>
            <person name="Teixiera M."/>
            <person name="Abouelleil A."/>
            <person name="Chapman S.B."/>
            <person name="Priest M."/>
            <person name="Young S.K."/>
            <person name="Wortman J."/>
            <person name="Nusbaum C."/>
            <person name="Birren B."/>
        </authorList>
    </citation>
    <scope>NUCLEOTIDE SEQUENCE [LARGE SCALE GENOMIC DNA]</scope>
    <source>
        <strain evidence="2">CBS 173.52</strain>
    </source>
</reference>
<dbReference type="EMBL" id="KN846985">
    <property type="protein sequence ID" value="KIW94794.1"/>
    <property type="molecule type" value="Genomic_DNA"/>
</dbReference>
<feature type="region of interest" description="Disordered" evidence="1">
    <location>
        <begin position="1"/>
        <end position="38"/>
    </location>
</feature>
<evidence type="ECO:0008006" key="4">
    <source>
        <dbReference type="Google" id="ProtNLM"/>
    </source>
</evidence>
<dbReference type="InterPro" id="IPR029063">
    <property type="entry name" value="SAM-dependent_MTases_sf"/>
</dbReference>
<protein>
    <recommendedName>
        <fullName evidence="4">Methyltransferase</fullName>
    </recommendedName>
</protein>
<dbReference type="Pfam" id="PF13489">
    <property type="entry name" value="Methyltransf_23"/>
    <property type="match status" value="1"/>
</dbReference>
<organism evidence="2 3">
    <name type="scientific">Cladophialophora bantiana (strain ATCC 10958 / CBS 173.52 / CDC B-1940 / NIH 8579)</name>
    <name type="common">Xylohypha bantiana</name>
    <dbReference type="NCBI Taxonomy" id="1442370"/>
    <lineage>
        <taxon>Eukaryota</taxon>
        <taxon>Fungi</taxon>
        <taxon>Dikarya</taxon>
        <taxon>Ascomycota</taxon>
        <taxon>Pezizomycotina</taxon>
        <taxon>Eurotiomycetes</taxon>
        <taxon>Chaetothyriomycetidae</taxon>
        <taxon>Chaetothyriales</taxon>
        <taxon>Herpotrichiellaceae</taxon>
        <taxon>Cladophialophora</taxon>
    </lineage>
</organism>
<evidence type="ECO:0000313" key="3">
    <source>
        <dbReference type="Proteomes" id="UP000053789"/>
    </source>
</evidence>
<dbReference type="SUPFAM" id="SSF53335">
    <property type="entry name" value="S-adenosyl-L-methionine-dependent methyltransferases"/>
    <property type="match status" value="1"/>
</dbReference>
<dbReference type="CDD" id="cd02440">
    <property type="entry name" value="AdoMet_MTases"/>
    <property type="match status" value="1"/>
</dbReference>
<dbReference type="GO" id="GO:0008168">
    <property type="term" value="F:methyltransferase activity"/>
    <property type="evidence" value="ECO:0007669"/>
    <property type="project" value="TreeGrafter"/>
</dbReference>
<dbReference type="Gene3D" id="3.40.50.150">
    <property type="entry name" value="Vaccinia Virus protein VP39"/>
    <property type="match status" value="1"/>
</dbReference>
<dbReference type="VEuPathDB" id="FungiDB:Z519_04771"/>
<proteinExistence type="predicted"/>
<dbReference type="AlphaFoldDB" id="A0A0D2IDG0"/>
<accession>A0A0D2IDG0</accession>
<name>A0A0D2IDG0_CLAB1</name>
<dbReference type="Proteomes" id="UP000053789">
    <property type="component" value="Unassembled WGS sequence"/>
</dbReference>
<dbReference type="PANTHER" id="PTHR43591:SF10">
    <property type="entry name" value="ABC TRANSMEMBRANE TYPE-1 DOMAIN-CONTAINING PROTEIN-RELATED"/>
    <property type="match status" value="1"/>
</dbReference>
<gene>
    <name evidence="2" type="ORF">Z519_04771</name>
</gene>
<dbReference type="RefSeq" id="XP_016621463.1">
    <property type="nucleotide sequence ID" value="XM_016762516.1"/>
</dbReference>
<keyword evidence="3" id="KW-1185">Reference proteome</keyword>
<dbReference type="HOGENOM" id="CLU_010595_1_2_1"/>
<dbReference type="OrthoDB" id="2013972at2759"/>
<dbReference type="GeneID" id="27697699"/>
<evidence type="ECO:0000256" key="1">
    <source>
        <dbReference type="SAM" id="MobiDB-lite"/>
    </source>
</evidence>
<evidence type="ECO:0000313" key="2">
    <source>
        <dbReference type="EMBL" id="KIW94794.1"/>
    </source>
</evidence>
<sequence length="342" mass="39189">MALDYQDASTVAQEDDHISAEDASNASSDDIDSAFGDDSQTVLSQSLRSSIYNHRYENGRRYHAFRDGEYPIPNDAEEQDRLDLLHHLFKMVLGGELFTAPLPGEPHRVLDVGTGTGIWAIEMADRYPMAIVVGTDLSPIQPDWVPPNVQFYIDDAESDWVFTESERFDFIHGRALCGGIADWPKFYAQAYDNLEPGGWMEMQDHECWINSDDGGMDRAPGCSEWIREVDRASVMFGKRLNIAHLHRQWMIDAGFEAVSETIRKIPIGSWATDPKLKEIGRLMRVQMIQSIPSFMLAYYTRILGHSMERTQVTMALVKKEFRDKNLHLYLRWHFVNGRKPIR</sequence>